<feature type="coiled-coil region" evidence="6">
    <location>
        <begin position="206"/>
        <end position="233"/>
    </location>
</feature>
<dbReference type="GO" id="GO:0046983">
    <property type="term" value="F:protein dimerization activity"/>
    <property type="evidence" value="ECO:0007669"/>
    <property type="project" value="InterPro"/>
</dbReference>
<accession>A0A162DHB7</accession>
<feature type="domain" description="Signal transduction histidine kinase subgroup 3 dimerisation and phosphoacceptor" evidence="8">
    <location>
        <begin position="174"/>
        <end position="238"/>
    </location>
</feature>
<dbReference type="Pfam" id="PF07730">
    <property type="entry name" value="HisKA_3"/>
    <property type="match status" value="1"/>
</dbReference>
<dbReference type="OrthoDB" id="199946at2"/>
<dbReference type="Gene3D" id="3.30.565.10">
    <property type="entry name" value="Histidine kinase-like ATPase, C-terminal domain"/>
    <property type="match status" value="1"/>
</dbReference>
<sequence>MNKLDNPHRFVNIWRLLNLLALTHLWLLSNQGLVGFVFIILLGLMVSLRYRFVLPDWSLGFDIVICIFYLTIDPAYALGLSLPLFEASLKGKGIYMLLPIALIIVLMAEFTGLLFWFLLLAILFGYLSYYFIGNRQQYLLEADIERKARYELEHVKADLLEAYHEVAQAAEIKERNRISRELHDHLGHDLTGAFLALQAAEKAKNEDQAKLMLQQVKERLERSTSRLRETVHNMAPVTLLGIERLERIVKEAKPLVVSFSYRGNTERTPIHAWILLEACLKEALTNVARHSNATKTKVELDVTDKLVRLRIQDNGNNEPFNSNGSGIRSLQIRARTLNGSLTVNRSQGYLLVCVLPIEGRI</sequence>
<name>A0A162DHB7_9BACI</name>
<dbReference type="InterPro" id="IPR050482">
    <property type="entry name" value="Sensor_HK_TwoCompSys"/>
</dbReference>
<evidence type="ECO:0000259" key="8">
    <source>
        <dbReference type="Pfam" id="PF07730"/>
    </source>
</evidence>
<gene>
    <name evidence="9" type="ORF">AZF04_08990</name>
</gene>
<evidence type="ECO:0000313" key="9">
    <source>
        <dbReference type="EMBL" id="KYG29635.1"/>
    </source>
</evidence>
<keyword evidence="3" id="KW-0808">Transferase</keyword>
<evidence type="ECO:0000313" key="10">
    <source>
        <dbReference type="Proteomes" id="UP000075806"/>
    </source>
</evidence>
<keyword evidence="6" id="KW-0175">Coiled coil</keyword>
<evidence type="ECO:0000256" key="5">
    <source>
        <dbReference type="ARBA" id="ARBA00023012"/>
    </source>
</evidence>
<comment type="caution">
    <text evidence="9">The sequence shown here is derived from an EMBL/GenBank/DDBJ whole genome shotgun (WGS) entry which is preliminary data.</text>
</comment>
<proteinExistence type="predicted"/>
<dbReference type="EC" id="2.7.13.3" evidence="2"/>
<keyword evidence="4" id="KW-0418">Kinase</keyword>
<dbReference type="PANTHER" id="PTHR24421">
    <property type="entry name" value="NITRATE/NITRITE SENSOR PROTEIN NARX-RELATED"/>
    <property type="match status" value="1"/>
</dbReference>
<feature type="transmembrane region" description="Helical" evidence="7">
    <location>
        <begin position="94"/>
        <end position="127"/>
    </location>
</feature>
<protein>
    <recommendedName>
        <fullName evidence="2">histidine kinase</fullName>
        <ecNumber evidence="2">2.7.13.3</ecNumber>
    </recommendedName>
</protein>
<dbReference type="EMBL" id="LTAO01000023">
    <property type="protein sequence ID" value="KYG29635.1"/>
    <property type="molecule type" value="Genomic_DNA"/>
</dbReference>
<dbReference type="SUPFAM" id="SSF55874">
    <property type="entry name" value="ATPase domain of HSP90 chaperone/DNA topoisomerase II/histidine kinase"/>
    <property type="match status" value="1"/>
</dbReference>
<evidence type="ECO:0000256" key="3">
    <source>
        <dbReference type="ARBA" id="ARBA00022679"/>
    </source>
</evidence>
<evidence type="ECO:0000256" key="7">
    <source>
        <dbReference type="SAM" id="Phobius"/>
    </source>
</evidence>
<evidence type="ECO:0000256" key="2">
    <source>
        <dbReference type="ARBA" id="ARBA00012438"/>
    </source>
</evidence>
<dbReference type="GO" id="GO:0000155">
    <property type="term" value="F:phosphorelay sensor kinase activity"/>
    <property type="evidence" value="ECO:0007669"/>
    <property type="project" value="InterPro"/>
</dbReference>
<organism evidence="9 10">
    <name type="scientific">Alkalihalobacillus trypoxylicola</name>
    <dbReference type="NCBI Taxonomy" id="519424"/>
    <lineage>
        <taxon>Bacteria</taxon>
        <taxon>Bacillati</taxon>
        <taxon>Bacillota</taxon>
        <taxon>Bacilli</taxon>
        <taxon>Bacillales</taxon>
        <taxon>Bacillaceae</taxon>
        <taxon>Alkalihalobacillus</taxon>
    </lineage>
</organism>
<evidence type="ECO:0000256" key="1">
    <source>
        <dbReference type="ARBA" id="ARBA00000085"/>
    </source>
</evidence>
<dbReference type="CDD" id="cd16917">
    <property type="entry name" value="HATPase_UhpB-NarQ-NarX-like"/>
    <property type="match status" value="1"/>
</dbReference>
<keyword evidence="7" id="KW-0472">Membrane</keyword>
<reference evidence="9" key="1">
    <citation type="submission" date="2016-02" db="EMBL/GenBank/DDBJ databases">
        <title>Genome sequence of Bacillus trypoxylicola KCTC 13244(T).</title>
        <authorList>
            <person name="Jeong H."/>
            <person name="Park S.-H."/>
            <person name="Choi S.-K."/>
        </authorList>
    </citation>
    <scope>NUCLEOTIDE SEQUENCE [LARGE SCALE GENOMIC DNA]</scope>
    <source>
        <strain evidence="9">KCTC 13244</strain>
    </source>
</reference>
<keyword evidence="10" id="KW-1185">Reference proteome</keyword>
<dbReference type="InterPro" id="IPR011712">
    <property type="entry name" value="Sig_transdc_His_kin_sub3_dim/P"/>
</dbReference>
<dbReference type="AlphaFoldDB" id="A0A162DHB7"/>
<dbReference type="GO" id="GO:0016020">
    <property type="term" value="C:membrane"/>
    <property type="evidence" value="ECO:0007669"/>
    <property type="project" value="InterPro"/>
</dbReference>
<dbReference type="RefSeq" id="WP_061949426.1">
    <property type="nucleotide sequence ID" value="NZ_LTAO01000023.1"/>
</dbReference>
<dbReference type="STRING" id="519424.AZF04_08990"/>
<dbReference type="InterPro" id="IPR036890">
    <property type="entry name" value="HATPase_C_sf"/>
</dbReference>
<evidence type="ECO:0000256" key="6">
    <source>
        <dbReference type="SAM" id="Coils"/>
    </source>
</evidence>
<keyword evidence="7" id="KW-0812">Transmembrane</keyword>
<dbReference type="Gene3D" id="1.20.5.1930">
    <property type="match status" value="1"/>
</dbReference>
<comment type="catalytic activity">
    <reaction evidence="1">
        <text>ATP + protein L-histidine = ADP + protein N-phospho-L-histidine.</text>
        <dbReference type="EC" id="2.7.13.3"/>
    </reaction>
</comment>
<keyword evidence="7" id="KW-1133">Transmembrane helix</keyword>
<feature type="transmembrane region" description="Helical" evidence="7">
    <location>
        <begin position="59"/>
        <end position="82"/>
    </location>
</feature>
<evidence type="ECO:0000256" key="4">
    <source>
        <dbReference type="ARBA" id="ARBA00022777"/>
    </source>
</evidence>
<keyword evidence="5" id="KW-0902">Two-component regulatory system</keyword>
<dbReference type="Proteomes" id="UP000075806">
    <property type="component" value="Unassembled WGS sequence"/>
</dbReference>